<evidence type="ECO:0000313" key="11">
    <source>
        <dbReference type="Proteomes" id="UP000292927"/>
    </source>
</evidence>
<keyword evidence="3 7" id="KW-0808">Transferase</keyword>
<keyword evidence="11" id="KW-1185">Reference proteome</keyword>
<dbReference type="CDD" id="cd06852">
    <property type="entry name" value="GT_MraY"/>
    <property type="match status" value="1"/>
</dbReference>
<feature type="transmembrane region" description="Helical" evidence="7">
    <location>
        <begin position="148"/>
        <end position="164"/>
    </location>
</feature>
<evidence type="ECO:0000256" key="8">
    <source>
        <dbReference type="NCBIfam" id="TIGR00445"/>
    </source>
</evidence>
<feature type="binding site" evidence="9">
    <location>
        <position position="228"/>
    </location>
    <ligand>
        <name>Mg(2+)</name>
        <dbReference type="ChEBI" id="CHEBI:18420"/>
    </ligand>
</feature>
<dbReference type="PANTHER" id="PTHR22926:SF5">
    <property type="entry name" value="PHOSPHO-N-ACETYLMURAMOYL-PENTAPEPTIDE-TRANSFERASE HOMOLOG"/>
    <property type="match status" value="1"/>
</dbReference>
<feature type="transmembrane region" description="Helical" evidence="7">
    <location>
        <begin position="112"/>
        <end position="128"/>
    </location>
</feature>
<keyword evidence="4 7" id="KW-0812">Transmembrane</keyword>
<dbReference type="EMBL" id="SGXF01000003">
    <property type="protein sequence ID" value="RZT00683.1"/>
    <property type="molecule type" value="Genomic_DNA"/>
</dbReference>
<evidence type="ECO:0000256" key="7">
    <source>
        <dbReference type="HAMAP-Rule" id="MF_00038"/>
    </source>
</evidence>
<dbReference type="UniPathway" id="UPA00219"/>
<dbReference type="Pfam" id="PF10555">
    <property type="entry name" value="MraY_sig1"/>
    <property type="match status" value="1"/>
</dbReference>
<comment type="catalytic activity">
    <reaction evidence="7">
        <text>UDP-N-acetyl-alpha-D-muramoyl-L-alanyl-gamma-D-glutamyl-meso-2,6-diaminopimeloyl-D-alanyl-D-alanine + di-trans,octa-cis-undecaprenyl phosphate = di-trans,octa-cis-undecaprenyl diphospho-N-acetyl-alpha-D-muramoyl-L-alanyl-D-glutamyl-meso-2,6-diaminopimeloyl-D-alanyl-D-alanine + UMP</text>
        <dbReference type="Rhea" id="RHEA:28386"/>
        <dbReference type="ChEBI" id="CHEBI:57865"/>
        <dbReference type="ChEBI" id="CHEBI:60392"/>
        <dbReference type="ChEBI" id="CHEBI:61386"/>
        <dbReference type="ChEBI" id="CHEBI:61387"/>
        <dbReference type="EC" id="2.7.8.13"/>
    </reaction>
</comment>
<dbReference type="GO" id="GO:0005886">
    <property type="term" value="C:plasma membrane"/>
    <property type="evidence" value="ECO:0007669"/>
    <property type="project" value="UniProtKB-SubCell"/>
</dbReference>
<dbReference type="PANTHER" id="PTHR22926">
    <property type="entry name" value="PHOSPHO-N-ACETYLMURAMOYL-PENTAPEPTIDE-TRANSFERASE"/>
    <property type="match status" value="1"/>
</dbReference>
<dbReference type="GO" id="GO:0046872">
    <property type="term" value="F:metal ion binding"/>
    <property type="evidence" value="ECO:0007669"/>
    <property type="project" value="UniProtKB-KW"/>
</dbReference>
<feature type="transmembrane region" description="Helical" evidence="7">
    <location>
        <begin position="6"/>
        <end position="28"/>
    </location>
</feature>
<reference evidence="10 11" key="1">
    <citation type="submission" date="2019-02" db="EMBL/GenBank/DDBJ databases">
        <title>Genomic Encyclopedia of Type Strains, Phase IV (KMG-IV): sequencing the most valuable type-strain genomes for metagenomic binning, comparative biology and taxonomic classification.</title>
        <authorList>
            <person name="Goeker M."/>
        </authorList>
    </citation>
    <scope>NUCLEOTIDE SEQUENCE [LARGE SCALE GENOMIC DNA]</scope>
    <source>
        <strain evidence="10 11">DSM 29486</strain>
    </source>
</reference>
<feature type="transmembrane region" description="Helical" evidence="7">
    <location>
        <begin position="249"/>
        <end position="272"/>
    </location>
</feature>
<dbReference type="GO" id="GO:0009252">
    <property type="term" value="P:peptidoglycan biosynthetic process"/>
    <property type="evidence" value="ECO:0007669"/>
    <property type="project" value="UniProtKB-UniRule"/>
</dbReference>
<evidence type="ECO:0000256" key="1">
    <source>
        <dbReference type="ARBA" id="ARBA00004141"/>
    </source>
</evidence>
<evidence type="ECO:0000256" key="3">
    <source>
        <dbReference type="ARBA" id="ARBA00022679"/>
    </source>
</evidence>
<dbReference type="HAMAP" id="MF_00038">
    <property type="entry name" value="MraY"/>
    <property type="match status" value="1"/>
</dbReference>
<dbReference type="InterPro" id="IPR003524">
    <property type="entry name" value="PNAcMuramoyl-5peptid_Trfase"/>
</dbReference>
<comment type="similarity">
    <text evidence="2 7">Belongs to the glycosyltransferase 4 family. MraY subfamily.</text>
</comment>
<dbReference type="NCBIfam" id="TIGR00445">
    <property type="entry name" value="mraY"/>
    <property type="match status" value="1"/>
</dbReference>
<feature type="transmembrane region" description="Helical" evidence="7">
    <location>
        <begin position="49"/>
        <end position="70"/>
    </location>
</feature>
<keyword evidence="7 9" id="KW-0460">Magnesium</keyword>
<comment type="caution">
    <text evidence="10">The sequence shown here is derived from an EMBL/GenBank/DDBJ whole genome shotgun (WGS) entry which is preliminary data.</text>
</comment>
<feature type="transmembrane region" description="Helical" evidence="7">
    <location>
        <begin position="200"/>
        <end position="217"/>
    </location>
</feature>
<keyword evidence="5 7" id="KW-1133">Transmembrane helix</keyword>
<dbReference type="AlphaFoldDB" id="A0A4Q7PNM2"/>
<feature type="transmembrane region" description="Helical" evidence="7">
    <location>
        <begin position="76"/>
        <end position="92"/>
    </location>
</feature>
<comment type="pathway">
    <text evidence="7">Cell wall biogenesis; peptidoglycan biosynthesis.</text>
</comment>
<proteinExistence type="inferred from homology"/>
<dbReference type="GO" id="GO:0008360">
    <property type="term" value="P:regulation of cell shape"/>
    <property type="evidence" value="ECO:0007669"/>
    <property type="project" value="UniProtKB-KW"/>
</dbReference>
<dbReference type="PROSITE" id="PS01347">
    <property type="entry name" value="MRAY_1"/>
    <property type="match status" value="1"/>
</dbReference>
<dbReference type="Pfam" id="PF00953">
    <property type="entry name" value="Glycos_transf_4"/>
    <property type="match status" value="1"/>
</dbReference>
<evidence type="ECO:0000256" key="6">
    <source>
        <dbReference type="ARBA" id="ARBA00023136"/>
    </source>
</evidence>
<evidence type="ECO:0000313" key="10">
    <source>
        <dbReference type="EMBL" id="RZT00683.1"/>
    </source>
</evidence>
<dbReference type="Proteomes" id="UP000292927">
    <property type="component" value="Unassembled WGS sequence"/>
</dbReference>
<sequence length="319" mass="34498">MSSQVIFAVLISFAVSAVLGPVIIPFLHRLKFGQQVRQEGPQAHLKKQGTPTMGGVMFLIGILVTSLIFLKDYPKVVPVLFMTLGFGLIGFLDDYLKVVMKRSEGLKPWQKMGLQLILTGVFIFYVMQNPELGTEVILPFTGGKTWDMGPFLFVPFSLIVILGTDNGVNFCDGLDGLCSSVTLLVAVFFTVVSIGEKGGIEPVTAAVAGALMGFLLFNVYPAKVFMGDTGSLALGGFVVASAYMLKMPVFIAIVGLVYLVEILSVILQVGYFKATGGKRLFRMAPIHHHFELGGWSETRVVAVFSIVTALLCLVGYLAL</sequence>
<comment type="function">
    <text evidence="7">Catalyzes the initial step of the lipid cycle reactions in the biosynthesis of the cell wall peptidoglycan: transfers peptidoglycan precursor phospho-MurNAc-pentapeptide from UDP-MurNAc-pentapeptide onto the lipid carrier undecaprenyl phosphate, yielding undecaprenyl-pyrophosphoryl-MurNAc-pentapeptide, known as lipid I.</text>
</comment>
<dbReference type="OrthoDB" id="9805475at2"/>
<dbReference type="GO" id="GO:0051992">
    <property type="term" value="F:UDP-N-acetylmuramoyl-L-alanyl-D-glutamyl-meso-2,6-diaminopimelyl-D-alanyl-D-alanine:undecaprenyl-phosphate transferase activity"/>
    <property type="evidence" value="ECO:0007669"/>
    <property type="project" value="RHEA"/>
</dbReference>
<protein>
    <recommendedName>
        <fullName evidence="7 8">Phospho-N-acetylmuramoyl-pentapeptide-transferase</fullName>
        <ecNumber evidence="7 8">2.7.8.13</ecNumber>
    </recommendedName>
    <alternativeName>
        <fullName evidence="7">UDP-MurNAc-pentapeptide phosphotransferase</fullName>
    </alternativeName>
</protein>
<feature type="transmembrane region" description="Helical" evidence="7">
    <location>
        <begin position="300"/>
        <end position="318"/>
    </location>
</feature>
<dbReference type="EC" id="2.7.8.13" evidence="7 8"/>
<feature type="transmembrane region" description="Helical" evidence="7">
    <location>
        <begin position="176"/>
        <end position="194"/>
    </location>
</feature>
<evidence type="ECO:0000256" key="2">
    <source>
        <dbReference type="ARBA" id="ARBA00005583"/>
    </source>
</evidence>
<dbReference type="GO" id="GO:0071555">
    <property type="term" value="P:cell wall organization"/>
    <property type="evidence" value="ECO:0007669"/>
    <property type="project" value="UniProtKB-KW"/>
</dbReference>
<comment type="cofactor">
    <cofactor evidence="7 9">
        <name>Mg(2+)</name>
        <dbReference type="ChEBI" id="CHEBI:18420"/>
    </cofactor>
</comment>
<feature type="binding site" evidence="9">
    <location>
        <position position="169"/>
    </location>
    <ligand>
        <name>Mg(2+)</name>
        <dbReference type="ChEBI" id="CHEBI:18420"/>
    </ligand>
</feature>
<name>A0A4Q7PNM2_9FIRM</name>
<organism evidence="10 11">
    <name type="scientific">Cuneatibacter caecimuris</name>
    <dbReference type="NCBI Taxonomy" id="1796618"/>
    <lineage>
        <taxon>Bacteria</taxon>
        <taxon>Bacillati</taxon>
        <taxon>Bacillota</taxon>
        <taxon>Clostridia</taxon>
        <taxon>Lachnospirales</taxon>
        <taxon>Lachnospiraceae</taxon>
        <taxon>Cuneatibacter</taxon>
    </lineage>
</organism>
<keyword evidence="6 7" id="KW-0472">Membrane</keyword>
<keyword evidence="7" id="KW-0573">Peptidoglycan synthesis</keyword>
<keyword evidence="7" id="KW-0961">Cell wall biogenesis/degradation</keyword>
<keyword evidence="7" id="KW-0131">Cell cycle</keyword>
<comment type="subcellular location">
    <subcellularLocation>
        <location evidence="7">Cell membrane</location>
        <topology evidence="7">Multi-pass membrane protein</topology>
    </subcellularLocation>
    <subcellularLocation>
        <location evidence="1">Membrane</location>
        <topology evidence="1">Multi-pass membrane protein</topology>
    </subcellularLocation>
</comment>
<keyword evidence="7" id="KW-1003">Cell membrane</keyword>
<dbReference type="GO" id="GO:0051301">
    <property type="term" value="P:cell division"/>
    <property type="evidence" value="ECO:0007669"/>
    <property type="project" value="UniProtKB-KW"/>
</dbReference>
<keyword evidence="7" id="KW-0132">Cell division</keyword>
<dbReference type="GO" id="GO:0008963">
    <property type="term" value="F:phospho-N-acetylmuramoyl-pentapeptide-transferase activity"/>
    <property type="evidence" value="ECO:0007669"/>
    <property type="project" value="UniProtKB-UniRule"/>
</dbReference>
<evidence type="ECO:0000256" key="5">
    <source>
        <dbReference type="ARBA" id="ARBA00022989"/>
    </source>
</evidence>
<accession>A0A4Q7PNM2</accession>
<dbReference type="RefSeq" id="WP_130435281.1">
    <property type="nucleotide sequence ID" value="NZ_SGXF01000003.1"/>
</dbReference>
<keyword evidence="7 9" id="KW-0479">Metal-binding</keyword>
<dbReference type="InterPro" id="IPR000715">
    <property type="entry name" value="Glycosyl_transferase_4"/>
</dbReference>
<dbReference type="InterPro" id="IPR018480">
    <property type="entry name" value="PNAcMuramoyl-5peptid_Trfase_CS"/>
</dbReference>
<gene>
    <name evidence="7" type="primary">mraY</name>
    <name evidence="10" type="ORF">EV209_2007</name>
</gene>
<evidence type="ECO:0000256" key="9">
    <source>
        <dbReference type="PIRSR" id="PIRSR600715-1"/>
    </source>
</evidence>
<evidence type="ECO:0000256" key="4">
    <source>
        <dbReference type="ARBA" id="ARBA00022692"/>
    </source>
</evidence>
<keyword evidence="7" id="KW-0133">Cell shape</keyword>